<dbReference type="CDD" id="cd03673">
    <property type="entry name" value="NUDIX_Ap6A_hydrolase"/>
    <property type="match status" value="1"/>
</dbReference>
<dbReference type="EMBL" id="CACVAQ010000147">
    <property type="protein sequence ID" value="CAA6808948.1"/>
    <property type="molecule type" value="Genomic_DNA"/>
</dbReference>
<proteinExistence type="inferred from homology"/>
<dbReference type="PROSITE" id="PS51462">
    <property type="entry name" value="NUDIX"/>
    <property type="match status" value="1"/>
</dbReference>
<dbReference type="InterPro" id="IPR020084">
    <property type="entry name" value="NUDIX_hydrolase_CS"/>
</dbReference>
<keyword evidence="1 2" id="KW-0378">Hydrolase</keyword>
<dbReference type="InterPro" id="IPR051325">
    <property type="entry name" value="Nudix_hydrolase_domain"/>
</dbReference>
<dbReference type="SUPFAM" id="SSF55811">
    <property type="entry name" value="Nudix"/>
    <property type="match status" value="1"/>
</dbReference>
<evidence type="ECO:0000256" key="1">
    <source>
        <dbReference type="ARBA" id="ARBA00022801"/>
    </source>
</evidence>
<dbReference type="Pfam" id="PF00293">
    <property type="entry name" value="NUDIX"/>
    <property type="match status" value="1"/>
</dbReference>
<dbReference type="InterPro" id="IPR020476">
    <property type="entry name" value="Nudix_hydrolase"/>
</dbReference>
<organism evidence="4">
    <name type="scientific">uncultured Aureispira sp</name>
    <dbReference type="NCBI Taxonomy" id="1331704"/>
    <lineage>
        <taxon>Bacteria</taxon>
        <taxon>Pseudomonadati</taxon>
        <taxon>Bacteroidota</taxon>
        <taxon>Saprospiria</taxon>
        <taxon>Saprospirales</taxon>
        <taxon>Saprospiraceae</taxon>
        <taxon>Aureispira</taxon>
        <taxon>environmental samples</taxon>
    </lineage>
</organism>
<dbReference type="PANTHER" id="PTHR21340">
    <property type="entry name" value="DIADENOSINE 5,5-P1,P4-TETRAPHOSPHATE PYROPHOSPHOHYDROLASE MUTT"/>
    <property type="match status" value="1"/>
</dbReference>
<dbReference type="GO" id="GO:0006167">
    <property type="term" value="P:AMP biosynthetic process"/>
    <property type="evidence" value="ECO:0007669"/>
    <property type="project" value="TreeGrafter"/>
</dbReference>
<comment type="similarity">
    <text evidence="2">Belongs to the Nudix hydrolase family.</text>
</comment>
<feature type="domain" description="Nudix hydrolase" evidence="3">
    <location>
        <begin position="78"/>
        <end position="206"/>
    </location>
</feature>
<dbReference type="AlphaFoldDB" id="A0A6S6SKE4"/>
<reference evidence="4" key="1">
    <citation type="submission" date="2020-01" db="EMBL/GenBank/DDBJ databases">
        <authorList>
            <person name="Meier V. D."/>
            <person name="Meier V D."/>
        </authorList>
    </citation>
    <scope>NUCLEOTIDE SEQUENCE</scope>
    <source>
        <strain evidence="4">HLG_WM_MAG_10</strain>
    </source>
</reference>
<gene>
    <name evidence="4" type="ORF">HELGO_WM35738</name>
</gene>
<evidence type="ECO:0000256" key="2">
    <source>
        <dbReference type="RuleBase" id="RU003476"/>
    </source>
</evidence>
<dbReference type="PROSITE" id="PS00893">
    <property type="entry name" value="NUDIX_BOX"/>
    <property type="match status" value="1"/>
</dbReference>
<dbReference type="PRINTS" id="PR00502">
    <property type="entry name" value="NUDIXFAMILY"/>
</dbReference>
<evidence type="ECO:0000313" key="4">
    <source>
        <dbReference type="EMBL" id="CAA6808948.1"/>
    </source>
</evidence>
<dbReference type="Gene3D" id="3.90.79.10">
    <property type="entry name" value="Nucleoside Triphosphate Pyrophosphohydrolase"/>
    <property type="match status" value="1"/>
</dbReference>
<dbReference type="PANTHER" id="PTHR21340:SF0">
    <property type="entry name" value="BIS(5'-NUCLEOSYL)-TETRAPHOSPHATASE [ASYMMETRICAL]"/>
    <property type="match status" value="1"/>
</dbReference>
<name>A0A6S6SKE4_9BACT</name>
<sequence>MYKIYIGKIPVLLVSKEEANQYKTGNIRDMVVHHTLKRRKQLHQVADNLEKGTKNYDSILVVSEDLAQLKEDFFTMYKVHRAGGGVVFNEKNEVLAIHRMGYWDLPKGKEEEGESIEETAVREVQEETGVQTLNLGDFICDTYHTYKTKSGKRILKWSTWYKMTTTETLLTPQKEEDIDLAVWMGVDELKSKQPIYKNILDVLDQL</sequence>
<dbReference type="GO" id="GO:0006754">
    <property type="term" value="P:ATP biosynthetic process"/>
    <property type="evidence" value="ECO:0007669"/>
    <property type="project" value="TreeGrafter"/>
</dbReference>
<dbReference type="InterPro" id="IPR015797">
    <property type="entry name" value="NUDIX_hydrolase-like_dom_sf"/>
</dbReference>
<dbReference type="InterPro" id="IPR000086">
    <property type="entry name" value="NUDIX_hydrolase_dom"/>
</dbReference>
<accession>A0A6S6SKE4</accession>
<dbReference type="GO" id="GO:0004081">
    <property type="term" value="F:bis(5'-nucleosyl)-tetraphosphatase (asymmetrical) activity"/>
    <property type="evidence" value="ECO:0007669"/>
    <property type="project" value="TreeGrafter"/>
</dbReference>
<protein>
    <submittedName>
        <fullName evidence="4">NUDIX hydrolase</fullName>
    </submittedName>
</protein>
<evidence type="ECO:0000259" key="3">
    <source>
        <dbReference type="PROSITE" id="PS51462"/>
    </source>
</evidence>